<keyword evidence="1" id="KW-1133">Transmembrane helix</keyword>
<dbReference type="AlphaFoldDB" id="A0A545VFF0"/>
<evidence type="ECO:0000313" key="3">
    <source>
        <dbReference type="Proteomes" id="UP000315783"/>
    </source>
</evidence>
<gene>
    <name evidence="2" type="ORF">IF1G_00372</name>
</gene>
<keyword evidence="1" id="KW-0812">Transmembrane</keyword>
<evidence type="ECO:0000313" key="2">
    <source>
        <dbReference type="EMBL" id="TQW00441.1"/>
    </source>
</evidence>
<protein>
    <submittedName>
        <fullName evidence="2">Uncharacterized protein</fullName>
    </submittedName>
</protein>
<keyword evidence="1" id="KW-0472">Membrane</keyword>
<feature type="transmembrane region" description="Helical" evidence="1">
    <location>
        <begin position="12"/>
        <end position="32"/>
    </location>
</feature>
<proteinExistence type="predicted"/>
<dbReference type="Proteomes" id="UP000315783">
    <property type="component" value="Unassembled WGS sequence"/>
</dbReference>
<comment type="caution">
    <text evidence="2">The sequence shown here is derived from an EMBL/GenBank/DDBJ whole genome shotgun (WGS) entry which is preliminary data.</text>
</comment>
<dbReference type="EMBL" id="SPUK01000001">
    <property type="protein sequence ID" value="TQW00441.1"/>
    <property type="molecule type" value="Genomic_DNA"/>
</dbReference>
<sequence length="161" mass="17659">MFRPRGRSTNFVPAAIPLSASVSAVMWVPLVFVCSNMERRPTFGLGWTQTLVSGWAGHMELVSEPADESLAYVSNVEPLNFIDMVSHRQRLPLSGNGGDGRCRISSPSPSWPEVTVVVKPHCPTRTNGIAQAFVFPSKKEPFFCPKTVAILGRLGRYSRVA</sequence>
<organism evidence="2 3">
    <name type="scientific">Cordyceps javanica</name>
    <dbReference type="NCBI Taxonomy" id="43265"/>
    <lineage>
        <taxon>Eukaryota</taxon>
        <taxon>Fungi</taxon>
        <taxon>Dikarya</taxon>
        <taxon>Ascomycota</taxon>
        <taxon>Pezizomycotina</taxon>
        <taxon>Sordariomycetes</taxon>
        <taxon>Hypocreomycetidae</taxon>
        <taxon>Hypocreales</taxon>
        <taxon>Cordycipitaceae</taxon>
        <taxon>Cordyceps</taxon>
    </lineage>
</organism>
<accession>A0A545VFF0</accession>
<evidence type="ECO:0000256" key="1">
    <source>
        <dbReference type="SAM" id="Phobius"/>
    </source>
</evidence>
<name>A0A545VFF0_9HYPO</name>
<reference evidence="2 3" key="1">
    <citation type="journal article" date="2019" name="Appl. Microbiol. Biotechnol.">
        <title>Genome sequence of Isaria javanica and comparative genome analysis insights into family S53 peptidase evolution in fungal entomopathogens.</title>
        <authorList>
            <person name="Lin R."/>
            <person name="Zhang X."/>
            <person name="Xin B."/>
            <person name="Zou M."/>
            <person name="Gao Y."/>
            <person name="Qin F."/>
            <person name="Hu Q."/>
            <person name="Xie B."/>
            <person name="Cheng X."/>
        </authorList>
    </citation>
    <scope>NUCLEOTIDE SEQUENCE [LARGE SCALE GENOMIC DNA]</scope>
    <source>
        <strain evidence="2 3">IJ1G</strain>
    </source>
</reference>
<keyword evidence="3" id="KW-1185">Reference proteome</keyword>